<dbReference type="PANTHER" id="PTHR22642">
    <property type="entry name" value="IMIDAZOLONEPROPIONASE"/>
    <property type="match status" value="1"/>
</dbReference>
<name>A0AAW8R560_9ALTE</name>
<evidence type="ECO:0000313" key="3">
    <source>
        <dbReference type="Proteomes" id="UP001249020"/>
    </source>
</evidence>
<gene>
    <name evidence="2" type="ORF">RM544_16675</name>
</gene>
<dbReference type="Proteomes" id="UP001249020">
    <property type="component" value="Unassembled WGS sequence"/>
</dbReference>
<organism evidence="2 3">
    <name type="scientific">Brumicola blandensis</name>
    <dbReference type="NCBI Taxonomy" id="3075611"/>
    <lineage>
        <taxon>Bacteria</taxon>
        <taxon>Pseudomonadati</taxon>
        <taxon>Pseudomonadota</taxon>
        <taxon>Gammaproteobacteria</taxon>
        <taxon>Alteromonadales</taxon>
        <taxon>Alteromonadaceae</taxon>
        <taxon>Brumicola</taxon>
    </lineage>
</organism>
<keyword evidence="3" id="KW-1185">Reference proteome</keyword>
<dbReference type="RefSeq" id="WP_311362958.1">
    <property type="nucleotide sequence ID" value="NZ_JAVRIE010000008.1"/>
</dbReference>
<evidence type="ECO:0000313" key="2">
    <source>
        <dbReference type="EMBL" id="MDT0584184.1"/>
    </source>
</evidence>
<evidence type="ECO:0000259" key="1">
    <source>
        <dbReference type="Pfam" id="PF07969"/>
    </source>
</evidence>
<comment type="caution">
    <text evidence="2">The sequence shown here is derived from an EMBL/GenBank/DDBJ whole genome shotgun (WGS) entry which is preliminary data.</text>
</comment>
<dbReference type="Pfam" id="PF07969">
    <property type="entry name" value="Amidohydro_3"/>
    <property type="match status" value="1"/>
</dbReference>
<dbReference type="PANTHER" id="PTHR22642:SF2">
    <property type="entry name" value="PROTEIN LONG AFTER FAR-RED 3"/>
    <property type="match status" value="1"/>
</dbReference>
<dbReference type="Gene3D" id="3.20.20.140">
    <property type="entry name" value="Metal-dependent hydrolases"/>
    <property type="match status" value="1"/>
</dbReference>
<dbReference type="EMBL" id="JAVRIE010000008">
    <property type="protein sequence ID" value="MDT0584184.1"/>
    <property type="molecule type" value="Genomic_DNA"/>
</dbReference>
<sequence>MTAAQFLNNRFKITFIITLLLSIFSSQGIAKTFIHDVKGYTLNEKGELITFSNFAFDGDLITGMNLSEKPSKESYTYIDGKGQVVLPGLIDAHGHILGLGQNLLEIDLRGAASEEEAVKRVQSFVSAQPVSNAKHKWLIGRGWNQVLWPSKAFPQKHSLDKVIKDRPVVLARVDGHAVWVNSVALELAGIDANTPSPSGGEIVKDENGQPTGLLIDNAEYLVTKLIPSPDESQLTEQLNAASQHLLSLGITSVHDAGISKQVYDFYKSQADKKALQFRIYAMLSATDPKIDQMLAAGHIKSDDDMLSIRSVKAYGDGALGSRGAALIEPYSDDKDNHGLLVTPQEELPILFSKVLASGFQLNFHAIGDRANRLALQQFASTFKNVPDNTKRHRIEHAQVVAVEDIPLFKELDVIPSMQPTHATSDMNMAEDRIGKQRLKGAYAWRTFLAQGSRIAFGSDFPVELANAFHGLHAAVTRQSGENVPNDGWIPEEKVTLQEALRGFTLDAAYSAFQEDSLGTLEAGKRADFIFIDRDIFTIPGQEIRGTEVLQTWINGKQVYQK</sequence>
<protein>
    <submittedName>
        <fullName evidence="2">Amidohydrolase family protein</fullName>
    </submittedName>
</protein>
<dbReference type="InterPro" id="IPR013108">
    <property type="entry name" value="Amidohydro_3"/>
</dbReference>
<dbReference type="Gene3D" id="2.30.40.10">
    <property type="entry name" value="Urease, subunit C, domain 1"/>
    <property type="match status" value="1"/>
</dbReference>
<feature type="domain" description="Amidohydrolase 3" evidence="1">
    <location>
        <begin position="78"/>
        <end position="559"/>
    </location>
</feature>
<dbReference type="InterPro" id="IPR032466">
    <property type="entry name" value="Metal_Hydrolase"/>
</dbReference>
<reference evidence="2 3" key="1">
    <citation type="submission" date="2023-09" db="EMBL/GenBank/DDBJ databases">
        <authorList>
            <person name="Rey-Velasco X."/>
        </authorList>
    </citation>
    <scope>NUCLEOTIDE SEQUENCE [LARGE SCALE GENOMIC DNA]</scope>
    <source>
        <strain evidence="2 3">W409</strain>
    </source>
</reference>
<dbReference type="GO" id="GO:0016810">
    <property type="term" value="F:hydrolase activity, acting on carbon-nitrogen (but not peptide) bonds"/>
    <property type="evidence" value="ECO:0007669"/>
    <property type="project" value="InterPro"/>
</dbReference>
<dbReference type="SUPFAM" id="SSF51556">
    <property type="entry name" value="Metallo-dependent hydrolases"/>
    <property type="match status" value="1"/>
</dbReference>
<dbReference type="InterPro" id="IPR033932">
    <property type="entry name" value="YtcJ-like"/>
</dbReference>
<dbReference type="AlphaFoldDB" id="A0AAW8R560"/>
<proteinExistence type="predicted"/>
<dbReference type="Gene3D" id="3.10.310.70">
    <property type="match status" value="1"/>
</dbReference>
<accession>A0AAW8R560</accession>
<dbReference type="SUPFAM" id="SSF51338">
    <property type="entry name" value="Composite domain of metallo-dependent hydrolases"/>
    <property type="match status" value="1"/>
</dbReference>
<dbReference type="CDD" id="cd01300">
    <property type="entry name" value="YtcJ_like"/>
    <property type="match status" value="1"/>
</dbReference>
<dbReference type="InterPro" id="IPR011059">
    <property type="entry name" value="Metal-dep_hydrolase_composite"/>
</dbReference>